<keyword evidence="9" id="KW-1185">Reference proteome</keyword>
<comment type="similarity">
    <text evidence="2">Belongs to the MmpS family.</text>
</comment>
<evidence type="ECO:0000256" key="4">
    <source>
        <dbReference type="ARBA" id="ARBA00022692"/>
    </source>
</evidence>
<evidence type="ECO:0000256" key="1">
    <source>
        <dbReference type="ARBA" id="ARBA00004236"/>
    </source>
</evidence>
<feature type="compositionally biased region" description="Low complexity" evidence="7">
    <location>
        <begin position="21"/>
        <end position="47"/>
    </location>
</feature>
<evidence type="ECO:0000313" key="8">
    <source>
        <dbReference type="EMBL" id="MFC5138063.1"/>
    </source>
</evidence>
<keyword evidence="6" id="KW-0472">Membrane</keyword>
<comment type="caution">
    <text evidence="8">The sequence shown here is derived from an EMBL/GenBank/DDBJ whole genome shotgun (WGS) entry which is preliminary data.</text>
</comment>
<evidence type="ECO:0000313" key="9">
    <source>
        <dbReference type="Proteomes" id="UP001596175"/>
    </source>
</evidence>
<name>A0ABV9Z8Y5_9PSEU</name>
<evidence type="ECO:0000256" key="3">
    <source>
        <dbReference type="ARBA" id="ARBA00022475"/>
    </source>
</evidence>
<keyword evidence="4" id="KW-0812">Transmembrane</keyword>
<sequence>MALLLVIIAVSGGGSSQPTTPAAGQGQPSSAAPAASDASEAPSSDASSGGGTVVYEVTGSGRATNVTYSSNGSGGQSQRTNVRLPFRQEIPAEDFFGFYSVVAQNGQGGGTITCKITKDGEVIGEGESEGAFAVVTCNGS</sequence>
<evidence type="ECO:0000256" key="2">
    <source>
        <dbReference type="ARBA" id="ARBA00007531"/>
    </source>
</evidence>
<protein>
    <submittedName>
        <fullName evidence="8">MmpS family transport accessory protein</fullName>
    </submittedName>
</protein>
<gene>
    <name evidence="8" type="ORF">ACFPK1_07455</name>
</gene>
<dbReference type="Gene3D" id="2.60.40.2880">
    <property type="entry name" value="MmpS1-5, C-terminal soluble domain"/>
    <property type="match status" value="1"/>
</dbReference>
<dbReference type="RefSeq" id="WP_378020289.1">
    <property type="nucleotide sequence ID" value="NZ_JBHSKG010000003.1"/>
</dbReference>
<comment type="subcellular location">
    <subcellularLocation>
        <location evidence="1">Cell membrane</location>
    </subcellularLocation>
</comment>
<feature type="region of interest" description="Disordered" evidence="7">
    <location>
        <begin position="12"/>
        <end position="55"/>
    </location>
</feature>
<dbReference type="EMBL" id="JBHSKG010000003">
    <property type="protein sequence ID" value="MFC5138063.1"/>
    <property type="molecule type" value="Genomic_DNA"/>
</dbReference>
<keyword evidence="5" id="KW-1133">Transmembrane helix</keyword>
<evidence type="ECO:0000256" key="7">
    <source>
        <dbReference type="SAM" id="MobiDB-lite"/>
    </source>
</evidence>
<keyword evidence="3" id="KW-1003">Cell membrane</keyword>
<dbReference type="Pfam" id="PF05423">
    <property type="entry name" value="Mycobact_memb"/>
    <property type="match status" value="1"/>
</dbReference>
<dbReference type="InterPro" id="IPR008693">
    <property type="entry name" value="MmpS"/>
</dbReference>
<dbReference type="InterPro" id="IPR038468">
    <property type="entry name" value="MmpS_C"/>
</dbReference>
<evidence type="ECO:0000256" key="6">
    <source>
        <dbReference type="ARBA" id="ARBA00023136"/>
    </source>
</evidence>
<reference evidence="9" key="1">
    <citation type="journal article" date="2019" name="Int. J. Syst. Evol. Microbiol.">
        <title>The Global Catalogue of Microorganisms (GCM) 10K type strain sequencing project: providing services to taxonomists for standard genome sequencing and annotation.</title>
        <authorList>
            <consortium name="The Broad Institute Genomics Platform"/>
            <consortium name="The Broad Institute Genome Sequencing Center for Infectious Disease"/>
            <person name="Wu L."/>
            <person name="Ma J."/>
        </authorList>
    </citation>
    <scope>NUCLEOTIDE SEQUENCE [LARGE SCALE GENOMIC DNA]</scope>
    <source>
        <strain evidence="9">XZYJ18</strain>
    </source>
</reference>
<accession>A0ABV9Z8Y5</accession>
<organism evidence="8 9">
    <name type="scientific">Actinomycetospora rhizophila</name>
    <dbReference type="NCBI Taxonomy" id="1416876"/>
    <lineage>
        <taxon>Bacteria</taxon>
        <taxon>Bacillati</taxon>
        <taxon>Actinomycetota</taxon>
        <taxon>Actinomycetes</taxon>
        <taxon>Pseudonocardiales</taxon>
        <taxon>Pseudonocardiaceae</taxon>
        <taxon>Actinomycetospora</taxon>
    </lineage>
</organism>
<dbReference type="Proteomes" id="UP001596175">
    <property type="component" value="Unassembled WGS sequence"/>
</dbReference>
<proteinExistence type="inferred from homology"/>
<evidence type="ECO:0000256" key="5">
    <source>
        <dbReference type="ARBA" id="ARBA00022989"/>
    </source>
</evidence>